<evidence type="ECO:0000313" key="3">
    <source>
        <dbReference type="Proteomes" id="UP000293398"/>
    </source>
</evidence>
<dbReference type="InterPro" id="IPR006680">
    <property type="entry name" value="Amidohydro-rel"/>
</dbReference>
<protein>
    <submittedName>
        <fullName evidence="2">Putative TIM-barrel fold metal-dependent hydrolase</fullName>
    </submittedName>
</protein>
<evidence type="ECO:0000313" key="2">
    <source>
        <dbReference type="EMBL" id="RZT98798.1"/>
    </source>
</evidence>
<dbReference type="Pfam" id="PF04909">
    <property type="entry name" value="Amidohydro_2"/>
    <property type="match status" value="1"/>
</dbReference>
<dbReference type="InterPro" id="IPR052358">
    <property type="entry name" value="Aro_Compnd_Degr_Hydrolases"/>
</dbReference>
<dbReference type="Proteomes" id="UP000293398">
    <property type="component" value="Unassembled WGS sequence"/>
</dbReference>
<dbReference type="RefSeq" id="WP_165392920.1">
    <property type="nucleotide sequence ID" value="NZ_SHKO01000001.1"/>
</dbReference>
<sequence length="296" mass="33242">MTYPECLAPLESATRPKVLLPAGATDCHCHVYMQPERYPLVEPRSYTPACATLDAYLDLCKQLGLQRTVQVSASVYGFDNSLTTDVIRRLGQDRARGVAGVSPDIDTKALGQLHEDGFRGVRLSTYLKGYGGMQAMQLLAPKLKPLGWHLQIHLTRVDELPALKNELLALPVPLVFDHMGSVRGDEDLHSPGFQTLLQLLTEREDCWVKISSWYRRSSLKDGSGNDMRPFAEKLVATRSDRILFGTNWPHPNLFRGDIMPDDGLLLNRFCQWIPESTIQKSIFVDNPAELYGFDPM</sequence>
<evidence type="ECO:0000259" key="1">
    <source>
        <dbReference type="Pfam" id="PF04909"/>
    </source>
</evidence>
<organism evidence="2 3">
    <name type="scientific">Advenella incenata</name>
    <dbReference type="NCBI Taxonomy" id="267800"/>
    <lineage>
        <taxon>Bacteria</taxon>
        <taxon>Pseudomonadati</taxon>
        <taxon>Pseudomonadota</taxon>
        <taxon>Betaproteobacteria</taxon>
        <taxon>Burkholderiales</taxon>
        <taxon>Alcaligenaceae</taxon>
    </lineage>
</organism>
<dbReference type="EMBL" id="SHKO01000001">
    <property type="protein sequence ID" value="RZT98798.1"/>
    <property type="molecule type" value="Genomic_DNA"/>
</dbReference>
<keyword evidence="2" id="KW-0378">Hydrolase</keyword>
<accession>A0A4Q7VRE0</accession>
<name>A0A4Q7VRE0_9BURK</name>
<dbReference type="Gene3D" id="3.20.20.140">
    <property type="entry name" value="Metal-dependent hydrolases"/>
    <property type="match status" value="1"/>
</dbReference>
<dbReference type="GO" id="GO:0016787">
    <property type="term" value="F:hydrolase activity"/>
    <property type="evidence" value="ECO:0007669"/>
    <property type="project" value="UniProtKB-KW"/>
</dbReference>
<dbReference type="PANTHER" id="PTHR35563:SF2">
    <property type="entry name" value="BARREL METAL-DEPENDENT HYDROLASE, PUTATIVE (AFU_ORTHOLOGUE AFUA_1G16240)-RELATED"/>
    <property type="match status" value="1"/>
</dbReference>
<proteinExistence type="predicted"/>
<dbReference type="AlphaFoldDB" id="A0A4Q7VRE0"/>
<comment type="caution">
    <text evidence="2">The sequence shown here is derived from an EMBL/GenBank/DDBJ whole genome shotgun (WGS) entry which is preliminary data.</text>
</comment>
<feature type="domain" description="Amidohydrolase-related" evidence="1">
    <location>
        <begin position="26"/>
        <end position="293"/>
    </location>
</feature>
<dbReference type="PANTHER" id="PTHR35563">
    <property type="entry name" value="BARREL METAL-DEPENDENT HYDROLASE, PUTATIVE (AFU_ORTHOLOGUE AFUA_1G16240)-RELATED"/>
    <property type="match status" value="1"/>
</dbReference>
<dbReference type="SUPFAM" id="SSF51556">
    <property type="entry name" value="Metallo-dependent hydrolases"/>
    <property type="match status" value="1"/>
</dbReference>
<dbReference type="InterPro" id="IPR032466">
    <property type="entry name" value="Metal_Hydrolase"/>
</dbReference>
<reference evidence="2 3" key="1">
    <citation type="submission" date="2019-02" db="EMBL/GenBank/DDBJ databases">
        <title>Genomic Encyclopedia of Type Strains, Phase IV (KMG-IV): sequencing the most valuable type-strain genomes for metagenomic binning, comparative biology and taxonomic classification.</title>
        <authorList>
            <person name="Goeker M."/>
        </authorList>
    </citation>
    <scope>NUCLEOTIDE SEQUENCE [LARGE SCALE GENOMIC DNA]</scope>
    <source>
        <strain evidence="2 3">DSM 23814</strain>
    </source>
</reference>
<keyword evidence="3" id="KW-1185">Reference proteome</keyword>
<gene>
    <name evidence="2" type="ORF">EV681_0576</name>
</gene>